<evidence type="ECO:0000256" key="2">
    <source>
        <dbReference type="SAM" id="Phobius"/>
    </source>
</evidence>
<reference evidence="3 4" key="1">
    <citation type="journal article" date="2018" name="Int. J. Syst. Evol. Microbiol.">
        <title>Glycomyces paridis sp. nov., isolated from the medicinal plant Paris polyphylla.</title>
        <authorList>
            <person name="Fang X.M."/>
            <person name="Bai J.L."/>
            <person name="Su J."/>
            <person name="Zhao L.L."/>
            <person name="Liu H.Y."/>
            <person name="Ma B.P."/>
            <person name="Zhang Y.Q."/>
            <person name="Yu L.Y."/>
        </authorList>
    </citation>
    <scope>NUCLEOTIDE SEQUENCE [LARGE SCALE GENOMIC DNA]</scope>
    <source>
        <strain evidence="3 4">CPCC 204357</strain>
    </source>
</reference>
<feature type="transmembrane region" description="Helical" evidence="2">
    <location>
        <begin position="384"/>
        <end position="406"/>
    </location>
</feature>
<sequence length="456" mass="47711">MSAARGAGARCCARTADRDRKLTDVNQVHPNHAHAVPNDAVPRAALWILVPAAAATLLGLLLLWPHDVEDTAIEGYGTEVDGHVLSVHETECEAADAELNEQLQATVCGDVVVRITEGDLADQEIVVDIPSGPGAPVVAAGDDVILIHTPDSVSGQQFHLIDHDRSSALWALVIAFALAVIAFGRWKGVRSLASLAVTFAIVLLFMVPAVLDGSSPMLVATVGAAAIMLVSLYLAHGWNRTTTVAVIGTLASLVLTVALAEAAVRLAKLNGVLDENTTNLALQYPIDMSGLLLAGILIGALGVIDDVTVSQAATVDEVAKANPRWGAPRLFKSGMRVGRDHLTSVVNTLVLAYAGASLPLLVLISAADRPLGQVLTSQTIATEIVRSVAGTLGLIAAVPITTWLAAHLARRNPEPAAEKPEKAKAPDAKQARPKPTETGDDTWDGDDSPYPPSHLN</sequence>
<dbReference type="OrthoDB" id="5846312at2"/>
<dbReference type="AlphaFoldDB" id="A0A4S8PKU0"/>
<feature type="transmembrane region" description="Helical" evidence="2">
    <location>
        <begin position="191"/>
        <end position="211"/>
    </location>
</feature>
<dbReference type="PANTHER" id="PTHR41771">
    <property type="entry name" value="MEMBRANE PROTEIN-RELATED"/>
    <property type="match status" value="1"/>
</dbReference>
<organism evidence="3 4">
    <name type="scientific">Glycomyces paridis</name>
    <dbReference type="NCBI Taxonomy" id="2126555"/>
    <lineage>
        <taxon>Bacteria</taxon>
        <taxon>Bacillati</taxon>
        <taxon>Actinomycetota</taxon>
        <taxon>Actinomycetes</taxon>
        <taxon>Glycomycetales</taxon>
        <taxon>Glycomycetaceae</taxon>
        <taxon>Glycomyces</taxon>
    </lineage>
</organism>
<feature type="transmembrane region" description="Helical" evidence="2">
    <location>
        <begin position="44"/>
        <end position="64"/>
    </location>
</feature>
<feature type="transmembrane region" description="Helical" evidence="2">
    <location>
        <begin position="167"/>
        <end position="184"/>
    </location>
</feature>
<feature type="transmembrane region" description="Helical" evidence="2">
    <location>
        <begin position="242"/>
        <end position="264"/>
    </location>
</feature>
<proteinExistence type="predicted"/>
<accession>A0A4S8PKU0</accession>
<dbReference type="EMBL" id="STGX01000002">
    <property type="protein sequence ID" value="THV31360.1"/>
    <property type="molecule type" value="Genomic_DNA"/>
</dbReference>
<dbReference type="Proteomes" id="UP000305792">
    <property type="component" value="Unassembled WGS sequence"/>
</dbReference>
<evidence type="ECO:0000313" key="3">
    <source>
        <dbReference type="EMBL" id="THV31360.1"/>
    </source>
</evidence>
<dbReference type="PANTHER" id="PTHR41771:SF1">
    <property type="entry name" value="MEMBRANE PROTEIN"/>
    <property type="match status" value="1"/>
</dbReference>
<dbReference type="InterPro" id="IPR012507">
    <property type="entry name" value="YibE_F"/>
</dbReference>
<feature type="compositionally biased region" description="Acidic residues" evidence="1">
    <location>
        <begin position="438"/>
        <end position="447"/>
    </location>
</feature>
<evidence type="ECO:0000256" key="1">
    <source>
        <dbReference type="SAM" id="MobiDB-lite"/>
    </source>
</evidence>
<evidence type="ECO:0000313" key="4">
    <source>
        <dbReference type="Proteomes" id="UP000305792"/>
    </source>
</evidence>
<feature type="compositionally biased region" description="Basic and acidic residues" evidence="1">
    <location>
        <begin position="411"/>
        <end position="437"/>
    </location>
</feature>
<feature type="transmembrane region" description="Helical" evidence="2">
    <location>
        <begin position="342"/>
        <end position="364"/>
    </location>
</feature>
<keyword evidence="4" id="KW-1185">Reference proteome</keyword>
<feature type="transmembrane region" description="Helical" evidence="2">
    <location>
        <begin position="217"/>
        <end position="235"/>
    </location>
</feature>
<gene>
    <name evidence="3" type="ORF">E9998_03045</name>
</gene>
<dbReference type="Pfam" id="PF07907">
    <property type="entry name" value="YibE_F"/>
    <property type="match status" value="1"/>
</dbReference>
<keyword evidence="2" id="KW-0472">Membrane</keyword>
<keyword evidence="2" id="KW-0812">Transmembrane</keyword>
<feature type="transmembrane region" description="Helical" evidence="2">
    <location>
        <begin position="284"/>
        <end position="304"/>
    </location>
</feature>
<name>A0A4S8PKU0_9ACTN</name>
<comment type="caution">
    <text evidence="3">The sequence shown here is derived from an EMBL/GenBank/DDBJ whole genome shotgun (WGS) entry which is preliminary data.</text>
</comment>
<feature type="region of interest" description="Disordered" evidence="1">
    <location>
        <begin position="411"/>
        <end position="456"/>
    </location>
</feature>
<protein>
    <submittedName>
        <fullName evidence="3">YibE/F family protein</fullName>
    </submittedName>
</protein>
<keyword evidence="2" id="KW-1133">Transmembrane helix</keyword>